<dbReference type="RefSeq" id="WP_012325277.1">
    <property type="nucleotide sequence ID" value="NC_010506.1"/>
</dbReference>
<dbReference type="STRING" id="392500.Swoo_2661"/>
<dbReference type="GO" id="GO:0000160">
    <property type="term" value="P:phosphorelay signal transduction system"/>
    <property type="evidence" value="ECO:0007669"/>
    <property type="project" value="InterPro"/>
</dbReference>
<dbReference type="Proteomes" id="UP000002168">
    <property type="component" value="Chromosome"/>
</dbReference>
<dbReference type="SUPFAM" id="SSF48452">
    <property type="entry name" value="TPR-like"/>
    <property type="match status" value="2"/>
</dbReference>
<feature type="domain" description="OmpR/PhoB-type" evidence="4">
    <location>
        <begin position="1"/>
        <end position="93"/>
    </location>
</feature>
<dbReference type="Gene3D" id="1.10.10.10">
    <property type="entry name" value="Winged helix-like DNA-binding domain superfamily/Winged helix DNA-binding domain"/>
    <property type="match status" value="1"/>
</dbReference>
<dbReference type="KEGG" id="swd:Swoo_2661"/>
<dbReference type="InterPro" id="IPR036388">
    <property type="entry name" value="WH-like_DNA-bd_sf"/>
</dbReference>
<proteinExistence type="predicted"/>
<keyword evidence="1 2" id="KW-0238">DNA-binding</keyword>
<dbReference type="InterPro" id="IPR011990">
    <property type="entry name" value="TPR-like_helical_dom_sf"/>
</dbReference>
<dbReference type="SMART" id="SM00028">
    <property type="entry name" value="TPR"/>
    <property type="match status" value="4"/>
</dbReference>
<dbReference type="InterPro" id="IPR016032">
    <property type="entry name" value="Sig_transdc_resp-reg_C-effctor"/>
</dbReference>
<evidence type="ECO:0000259" key="4">
    <source>
        <dbReference type="PROSITE" id="PS51755"/>
    </source>
</evidence>
<dbReference type="PROSITE" id="PS51755">
    <property type="entry name" value="OMPR_PHOB"/>
    <property type="match status" value="1"/>
</dbReference>
<dbReference type="GO" id="GO:0006355">
    <property type="term" value="P:regulation of DNA-templated transcription"/>
    <property type="evidence" value="ECO:0007669"/>
    <property type="project" value="InterPro"/>
</dbReference>
<dbReference type="Pfam" id="PF00486">
    <property type="entry name" value="Trans_reg_C"/>
    <property type="match status" value="1"/>
</dbReference>
<protein>
    <submittedName>
        <fullName evidence="5">Transcriptional regulator, CadC</fullName>
    </submittedName>
</protein>
<keyword evidence="3" id="KW-1133">Transmembrane helix</keyword>
<dbReference type="Gene3D" id="1.25.40.10">
    <property type="entry name" value="Tetratricopeptide repeat domain"/>
    <property type="match status" value="1"/>
</dbReference>
<sequence length="541" mass="62006">MRYLLNDIEIDLKLGYVIKLGVKHSVRAKTLQVLAYLIEHDQEVVTKQSLLDTIWHDVVVQEQVLVQSIKEIRDLLGAEVIKTYPRQGYCWVADTTPLTRLNSLFLFKQSRVVKYLSWVSVVFSIIFICILAWRYQLLDKANLSVAFLPVENAMPDNQHQWVPLQGMDYLTQALSKQSSLTVIDSDHLLYGFERLSQSSTLMLSEGEIVPLRQKVGAELIVQTRLTGFPQDFQLHYTLFFPHGVERGVELASSVTGAYDKLVERIATRYGEFQPNRRVNYHSDFSNEAFVTGVEHYLKQDYASAIPLLMTALNIEPELLAARRYLAASYANTNELGSAFSLLQQNIIEAEKVSDNREALRAYLMVGYLKINWPVSSDREQELLSAEQHINQAQQLARKVVDKLFIAYSYEELGKIKRLQGRYSEASRLLNLALEYHQEFHGSYGQTAALIELAKVAAEQKEEDESQRYLAHALNIAETNDAPANQIWVLLAKAELARRQHNELLAKRWARQAMEVAEHNDNPHLITRVNAWFEHKPVYTVN</sequence>
<dbReference type="SUPFAM" id="SSF46894">
    <property type="entry name" value="C-terminal effector domain of the bipartite response regulators"/>
    <property type="match status" value="1"/>
</dbReference>
<dbReference type="HOGENOM" id="CLU_543904_0_0_6"/>
<evidence type="ECO:0000256" key="2">
    <source>
        <dbReference type="PROSITE-ProRule" id="PRU01091"/>
    </source>
</evidence>
<dbReference type="InterPro" id="IPR019734">
    <property type="entry name" value="TPR_rpt"/>
</dbReference>
<dbReference type="SMART" id="SM00862">
    <property type="entry name" value="Trans_reg_C"/>
    <property type="match status" value="1"/>
</dbReference>
<evidence type="ECO:0000313" key="5">
    <source>
        <dbReference type="EMBL" id="ACA86937.1"/>
    </source>
</evidence>
<accession>B1KHQ2</accession>
<gene>
    <name evidence="5" type="ordered locus">Swoo_2661</name>
</gene>
<name>B1KHQ2_SHEWM</name>
<dbReference type="eggNOG" id="COG3710">
    <property type="taxonomic scope" value="Bacteria"/>
</dbReference>
<dbReference type="AlphaFoldDB" id="B1KHQ2"/>
<dbReference type="GO" id="GO:0003677">
    <property type="term" value="F:DNA binding"/>
    <property type="evidence" value="ECO:0007669"/>
    <property type="project" value="UniProtKB-UniRule"/>
</dbReference>
<reference evidence="5 6" key="1">
    <citation type="submission" date="2008-02" db="EMBL/GenBank/DDBJ databases">
        <title>Complete sequence of Shewanella woodyi ATCC 51908.</title>
        <authorList>
            <consortium name="US DOE Joint Genome Institute"/>
            <person name="Copeland A."/>
            <person name="Lucas S."/>
            <person name="Lapidus A."/>
            <person name="Glavina del Rio T."/>
            <person name="Dalin E."/>
            <person name="Tice H."/>
            <person name="Bruce D."/>
            <person name="Goodwin L."/>
            <person name="Pitluck S."/>
            <person name="Sims D."/>
            <person name="Brettin T."/>
            <person name="Detter J.C."/>
            <person name="Han C."/>
            <person name="Kuske C.R."/>
            <person name="Schmutz J."/>
            <person name="Larimer F."/>
            <person name="Land M."/>
            <person name="Hauser L."/>
            <person name="Kyrpides N."/>
            <person name="Lykidis A."/>
            <person name="Zhao J.-S."/>
            <person name="Richardson P."/>
        </authorList>
    </citation>
    <scope>NUCLEOTIDE SEQUENCE [LARGE SCALE GENOMIC DNA]</scope>
    <source>
        <strain evidence="6">ATCC 51908 / MS32</strain>
    </source>
</reference>
<dbReference type="PANTHER" id="PTHR47691">
    <property type="entry name" value="REGULATOR-RELATED"/>
    <property type="match status" value="1"/>
</dbReference>
<dbReference type="PANTHER" id="PTHR47691:SF3">
    <property type="entry name" value="HTH-TYPE TRANSCRIPTIONAL REGULATOR RV0890C-RELATED"/>
    <property type="match status" value="1"/>
</dbReference>
<evidence type="ECO:0000256" key="1">
    <source>
        <dbReference type="ARBA" id="ARBA00023125"/>
    </source>
</evidence>
<keyword evidence="6" id="KW-1185">Reference proteome</keyword>
<dbReference type="EMBL" id="CP000961">
    <property type="protein sequence ID" value="ACA86937.1"/>
    <property type="molecule type" value="Genomic_DNA"/>
</dbReference>
<keyword evidence="3" id="KW-0472">Membrane</keyword>
<feature type="transmembrane region" description="Helical" evidence="3">
    <location>
        <begin position="115"/>
        <end position="135"/>
    </location>
</feature>
<dbReference type="InterPro" id="IPR001867">
    <property type="entry name" value="OmpR/PhoB-type_DNA-bd"/>
</dbReference>
<feature type="DNA-binding region" description="OmpR/PhoB-type" evidence="2">
    <location>
        <begin position="1"/>
        <end position="93"/>
    </location>
</feature>
<evidence type="ECO:0000256" key="3">
    <source>
        <dbReference type="SAM" id="Phobius"/>
    </source>
</evidence>
<organism evidence="5 6">
    <name type="scientific">Shewanella woodyi (strain ATCC 51908 / MS32)</name>
    <dbReference type="NCBI Taxonomy" id="392500"/>
    <lineage>
        <taxon>Bacteria</taxon>
        <taxon>Pseudomonadati</taxon>
        <taxon>Pseudomonadota</taxon>
        <taxon>Gammaproteobacteria</taxon>
        <taxon>Alteromonadales</taxon>
        <taxon>Shewanellaceae</taxon>
        <taxon>Shewanella</taxon>
    </lineage>
</organism>
<evidence type="ECO:0000313" key="6">
    <source>
        <dbReference type="Proteomes" id="UP000002168"/>
    </source>
</evidence>
<keyword evidence="3" id="KW-0812">Transmembrane</keyword>